<evidence type="ECO:0000256" key="1">
    <source>
        <dbReference type="ARBA" id="ARBA00006484"/>
    </source>
</evidence>
<keyword evidence="2" id="KW-0560">Oxidoreductase</keyword>
<organism evidence="3">
    <name type="scientific">Mytilinidion resinicola</name>
    <dbReference type="NCBI Taxonomy" id="574789"/>
    <lineage>
        <taxon>Eukaryota</taxon>
        <taxon>Fungi</taxon>
        <taxon>Dikarya</taxon>
        <taxon>Ascomycota</taxon>
        <taxon>Pezizomycotina</taxon>
        <taxon>Dothideomycetes</taxon>
        <taxon>Pleosporomycetidae</taxon>
        <taxon>Mytilinidiales</taxon>
        <taxon>Mytilinidiaceae</taxon>
        <taxon>Mytilinidion</taxon>
    </lineage>
</organism>
<accession>A0A6A6Z074</accession>
<dbReference type="RefSeq" id="XP_033581067.1">
    <property type="nucleotide sequence ID" value="XM_033717557.1"/>
</dbReference>
<sequence>MSLKNKIVLITGGGSGIGLCLVKQTQQLGGRIIIGDLKLGEEAQTLVSKDPNVIFQKCDVSKWKDLEALISASEKQWGDVPDAYGICAGVFDPPWSNFWQDPEDERYASVDINVNHPLKLTRFAIRASLGKGKKAGVCIIASIAGIAGNVASPLYCATKHAVVGFTKSMKGTDAYTGVRITTICPGLVKTPLFTLDKMKQFSFSDEKALLPEQVAEKMLDMLQKAEYTCGTVVELTPLGSRLIPEWNITPPVGKGTGQELEMTEEMKAMLAPIIAKLDIEKSAKL</sequence>
<evidence type="ECO:0000256" key="2">
    <source>
        <dbReference type="ARBA" id="ARBA00023002"/>
    </source>
</evidence>
<dbReference type="SUPFAM" id="SSF51735">
    <property type="entry name" value="NAD(P)-binding Rossmann-fold domains"/>
    <property type="match status" value="1"/>
</dbReference>
<dbReference type="InterPro" id="IPR036291">
    <property type="entry name" value="NAD(P)-bd_dom_sf"/>
</dbReference>
<dbReference type="GO" id="GO:0016616">
    <property type="term" value="F:oxidoreductase activity, acting on the CH-OH group of donors, NAD or NADP as acceptor"/>
    <property type="evidence" value="ECO:0007669"/>
    <property type="project" value="TreeGrafter"/>
</dbReference>
<dbReference type="AlphaFoldDB" id="A0A6A6Z074"/>
<dbReference type="Pfam" id="PF00106">
    <property type="entry name" value="adh_short"/>
    <property type="match status" value="1"/>
</dbReference>
<protein>
    <submittedName>
        <fullName evidence="3 5">NAD(P)-binding protein</fullName>
    </submittedName>
</protein>
<evidence type="ECO:0000313" key="3">
    <source>
        <dbReference type="EMBL" id="KAF2814103.1"/>
    </source>
</evidence>
<dbReference type="Gene3D" id="3.40.50.720">
    <property type="entry name" value="NAD(P)-binding Rossmann-like Domain"/>
    <property type="match status" value="1"/>
</dbReference>
<dbReference type="OrthoDB" id="5296at2759"/>
<dbReference type="EMBL" id="MU003695">
    <property type="protein sequence ID" value="KAF2814103.1"/>
    <property type="molecule type" value="Genomic_DNA"/>
</dbReference>
<dbReference type="InterPro" id="IPR002347">
    <property type="entry name" value="SDR_fam"/>
</dbReference>
<evidence type="ECO:0000313" key="5">
    <source>
        <dbReference type="RefSeq" id="XP_033581067.1"/>
    </source>
</evidence>
<evidence type="ECO:0000313" key="4">
    <source>
        <dbReference type="Proteomes" id="UP000504636"/>
    </source>
</evidence>
<dbReference type="GeneID" id="54458450"/>
<comment type="similarity">
    <text evidence="1">Belongs to the short-chain dehydrogenases/reductases (SDR) family.</text>
</comment>
<dbReference type="PANTHER" id="PTHR44229:SF4">
    <property type="entry name" value="15-HYDROXYPROSTAGLANDIN DEHYDROGENASE [NAD(+)]"/>
    <property type="match status" value="1"/>
</dbReference>
<reference evidence="5" key="3">
    <citation type="submission" date="2025-04" db="UniProtKB">
        <authorList>
            <consortium name="RefSeq"/>
        </authorList>
    </citation>
    <scope>IDENTIFICATION</scope>
    <source>
        <strain evidence="5">CBS 304.34</strain>
    </source>
</reference>
<proteinExistence type="inferred from homology"/>
<reference evidence="3 5" key="1">
    <citation type="journal article" date="2020" name="Stud. Mycol.">
        <title>101 Dothideomycetes genomes: a test case for predicting lifestyles and emergence of pathogens.</title>
        <authorList>
            <person name="Haridas S."/>
            <person name="Albert R."/>
            <person name="Binder M."/>
            <person name="Bloem J."/>
            <person name="Labutti K."/>
            <person name="Salamov A."/>
            <person name="Andreopoulos B."/>
            <person name="Baker S."/>
            <person name="Barry K."/>
            <person name="Bills G."/>
            <person name="Bluhm B."/>
            <person name="Cannon C."/>
            <person name="Castanera R."/>
            <person name="Culley D."/>
            <person name="Daum C."/>
            <person name="Ezra D."/>
            <person name="Gonzalez J."/>
            <person name="Henrissat B."/>
            <person name="Kuo A."/>
            <person name="Liang C."/>
            <person name="Lipzen A."/>
            <person name="Lutzoni F."/>
            <person name="Magnuson J."/>
            <person name="Mondo S."/>
            <person name="Nolan M."/>
            <person name="Ohm R."/>
            <person name="Pangilinan J."/>
            <person name="Park H.-J."/>
            <person name="Ramirez L."/>
            <person name="Alfaro M."/>
            <person name="Sun H."/>
            <person name="Tritt A."/>
            <person name="Yoshinaga Y."/>
            <person name="Zwiers L.-H."/>
            <person name="Turgeon B."/>
            <person name="Goodwin S."/>
            <person name="Spatafora J."/>
            <person name="Crous P."/>
            <person name="Grigoriev I."/>
        </authorList>
    </citation>
    <scope>NUCLEOTIDE SEQUENCE</scope>
    <source>
        <strain evidence="3 5">CBS 304.34</strain>
    </source>
</reference>
<dbReference type="PRINTS" id="PR00081">
    <property type="entry name" value="GDHRDH"/>
</dbReference>
<dbReference type="Proteomes" id="UP000504636">
    <property type="component" value="Unplaced"/>
</dbReference>
<dbReference type="PANTHER" id="PTHR44229">
    <property type="entry name" value="15-HYDROXYPROSTAGLANDIN DEHYDROGENASE [NAD(+)]"/>
    <property type="match status" value="1"/>
</dbReference>
<dbReference type="GO" id="GO:0005737">
    <property type="term" value="C:cytoplasm"/>
    <property type="evidence" value="ECO:0007669"/>
    <property type="project" value="TreeGrafter"/>
</dbReference>
<gene>
    <name evidence="3 5" type="ORF">BDZ99DRAFT_436847</name>
</gene>
<reference evidence="5" key="2">
    <citation type="submission" date="2020-04" db="EMBL/GenBank/DDBJ databases">
        <authorList>
            <consortium name="NCBI Genome Project"/>
        </authorList>
    </citation>
    <scope>NUCLEOTIDE SEQUENCE</scope>
    <source>
        <strain evidence="5">CBS 304.34</strain>
    </source>
</reference>
<keyword evidence="4" id="KW-1185">Reference proteome</keyword>
<name>A0A6A6Z074_9PEZI</name>